<evidence type="ECO:0000256" key="9">
    <source>
        <dbReference type="SAM" id="MobiDB-lite"/>
    </source>
</evidence>
<dbReference type="GO" id="GO:0005794">
    <property type="term" value="C:Golgi apparatus"/>
    <property type="evidence" value="ECO:0007669"/>
    <property type="project" value="TreeGrafter"/>
</dbReference>
<dbReference type="PANTHER" id="PTHR45755:SF4">
    <property type="entry name" value="ZINC TRANSPORTER 7"/>
    <property type="match status" value="1"/>
</dbReference>
<evidence type="ECO:0000256" key="7">
    <source>
        <dbReference type="ARBA" id="ARBA00023136"/>
    </source>
</evidence>
<comment type="similarity">
    <text evidence="2 8">Belongs to the cation diffusion facilitator (CDF) transporter (TC 2.A.4) family. SLC30A subfamily.</text>
</comment>
<feature type="transmembrane region" description="Helical" evidence="8">
    <location>
        <begin position="138"/>
        <end position="165"/>
    </location>
</feature>
<dbReference type="InterPro" id="IPR027469">
    <property type="entry name" value="Cation_efflux_TMD_sf"/>
</dbReference>
<dbReference type="GO" id="GO:0005385">
    <property type="term" value="F:zinc ion transmembrane transporter activity"/>
    <property type="evidence" value="ECO:0007669"/>
    <property type="project" value="UniProtKB-UniRule"/>
</dbReference>
<feature type="transmembrane region" description="Helical" evidence="8">
    <location>
        <begin position="374"/>
        <end position="393"/>
    </location>
</feature>
<feature type="compositionally biased region" description="Basic and acidic residues" evidence="9">
    <location>
        <begin position="489"/>
        <end position="499"/>
    </location>
</feature>
<keyword evidence="6 8" id="KW-0406">Ion transport</keyword>
<dbReference type="Gene3D" id="1.20.1510.10">
    <property type="entry name" value="Cation efflux protein transmembrane domain"/>
    <property type="match status" value="1"/>
</dbReference>
<dbReference type="GO" id="GO:0031410">
    <property type="term" value="C:cytoplasmic vesicle"/>
    <property type="evidence" value="ECO:0007669"/>
    <property type="project" value="TreeGrafter"/>
</dbReference>
<evidence type="ECO:0000259" key="10">
    <source>
        <dbReference type="Pfam" id="PF01545"/>
    </source>
</evidence>
<feature type="transmembrane region" description="Helical" evidence="8">
    <location>
        <begin position="98"/>
        <end position="118"/>
    </location>
</feature>
<comment type="subcellular location">
    <subcellularLocation>
        <location evidence="8">Endoplasmic reticulum membrane</location>
        <topology evidence="8">Multi-pass membrane protein</topology>
    </subcellularLocation>
    <subcellularLocation>
        <location evidence="1">Membrane</location>
        <topology evidence="1">Multi-pass membrane protein</topology>
    </subcellularLocation>
</comment>
<dbReference type="GO" id="GO:0006882">
    <property type="term" value="P:intracellular zinc ion homeostasis"/>
    <property type="evidence" value="ECO:0007669"/>
    <property type="project" value="InterPro"/>
</dbReference>
<dbReference type="SUPFAM" id="SSF161111">
    <property type="entry name" value="Cation efflux protein transmembrane domain-like"/>
    <property type="match status" value="1"/>
</dbReference>
<dbReference type="InterPro" id="IPR058533">
    <property type="entry name" value="Cation_efflux_TM"/>
</dbReference>
<sequence length="678" mass="72427">MPSSPKRPTYGDRIQLPRRKTLTPEPWGLMSVPGVLSDFQRHASHGNLKPQVHAEGEGAEVPQHQLASGSLISSVPAFVALTTSLLGTQYLGTQTSGAVAVELVAGAVLTGLGVISLLGDRGGQSFQGSTGAYVHAFYVTVGVISMIASTVLLGPVRVCTALIAALNVPLNASKMSLIPYGIFALLFALYDLADHSPAVTALGYILLVAACYCISIKQNHEMPVASLVPLLSGITMLLTGLVTTRPGMDNFVALLISSGSVGVFLLSKRDVIPSRFNPAIATVVASVLGSLVSTIPVGTIILGLLMVIVPVNVDANRKTEEKRTQVQKSIMDAILEHDDTRNIFYFLLLNFSFMLIQVLYSILTHSLGLLSDSIHMFFDCLALLVGLVASILSKFPVSSRFPFGLSKVETVSGFANGCLLVGISCGIIAEALERINHPVELDKTSELLVVSILGLVVNLIGIFAFNHGHGGEGHSHGHSHGGHSHSHGHSHDHSHDHGHGHSHSHGGHVHENENMYGIFLHIVADTLGSVGVVVSTLLTKYTGWAGFDPVASMFIAVMIFISSIPLITSSAKTLLLSLNTDQEYQLRDALNDISVTSGVAGYTVPKFWSDGGKVYGVLHVQYYDGANSTVVRNKVENRLKEDGIENVFIQIEHEHSQCWCRNSRERSVSGGSAKRAVS</sequence>
<dbReference type="Pfam" id="PF01545">
    <property type="entry name" value="Cation_efflux"/>
    <property type="match status" value="1"/>
</dbReference>
<evidence type="ECO:0000256" key="3">
    <source>
        <dbReference type="ARBA" id="ARBA00022448"/>
    </source>
</evidence>
<keyword evidence="3 8" id="KW-0813">Transport</keyword>
<feature type="transmembrane region" description="Helical" evidence="8">
    <location>
        <begin position="279"/>
        <end position="309"/>
    </location>
</feature>
<dbReference type="InterPro" id="IPR002524">
    <property type="entry name" value="Cation_efflux"/>
</dbReference>
<evidence type="ECO:0000256" key="4">
    <source>
        <dbReference type="ARBA" id="ARBA00022692"/>
    </source>
</evidence>
<dbReference type="GO" id="GO:1904257">
    <property type="term" value="P:zinc ion import into Golgi lumen"/>
    <property type="evidence" value="ECO:0007669"/>
    <property type="project" value="TreeGrafter"/>
</dbReference>
<dbReference type="PhylomeDB" id="A0A060TBS1"/>
<protein>
    <recommendedName>
        <fullName evidence="8">Zinc transporter</fullName>
    </recommendedName>
</protein>
<evidence type="ECO:0000256" key="1">
    <source>
        <dbReference type="ARBA" id="ARBA00004141"/>
    </source>
</evidence>
<feature type="transmembrane region" description="Helical" evidence="8">
    <location>
        <begin position="413"/>
        <end position="432"/>
    </location>
</feature>
<dbReference type="AlphaFoldDB" id="A0A060TBS1"/>
<evidence type="ECO:0000256" key="5">
    <source>
        <dbReference type="ARBA" id="ARBA00022989"/>
    </source>
</evidence>
<keyword evidence="5 8" id="KW-1133">Transmembrane helix</keyword>
<reference evidence="11" key="2">
    <citation type="submission" date="2014-06" db="EMBL/GenBank/DDBJ databases">
        <title>The complete genome of Blastobotrys (Arxula) adeninivorans LS3 - a yeast of biotechnological interest.</title>
        <authorList>
            <person name="Kunze G."/>
            <person name="Gaillardin C."/>
            <person name="Czernicka M."/>
            <person name="Durrens P."/>
            <person name="Martin T."/>
            <person name="Boer E."/>
            <person name="Gabaldon T."/>
            <person name="Cruz J."/>
            <person name="Talla E."/>
            <person name="Marck C."/>
            <person name="Goffeau A."/>
            <person name="Barbe V."/>
            <person name="Baret P."/>
            <person name="Baronian K."/>
            <person name="Beier S."/>
            <person name="Bleykasten C."/>
            <person name="Bode R."/>
            <person name="Casaregola S."/>
            <person name="Despons L."/>
            <person name="Fairhead C."/>
            <person name="Giersberg M."/>
            <person name="Gierski P."/>
            <person name="Hahnel U."/>
            <person name="Hartmann A."/>
            <person name="Jankowska D."/>
            <person name="Jubin C."/>
            <person name="Jung P."/>
            <person name="Lafontaine I."/>
            <person name="Leh-Louis V."/>
            <person name="Lemaire M."/>
            <person name="Marcet-Houben M."/>
            <person name="Mascher M."/>
            <person name="Morel G."/>
            <person name="Richard G.-F."/>
            <person name="Riechen J."/>
            <person name="Sacerdot C."/>
            <person name="Sarkar A."/>
            <person name="Savel G."/>
            <person name="Schacherer J."/>
            <person name="Sherman D."/>
            <person name="Straub M.-L."/>
            <person name="Stein N."/>
            <person name="Thierry A."/>
            <person name="Trautwein-Schult A."/>
            <person name="Westhof E."/>
            <person name="Worch S."/>
            <person name="Dujon B."/>
            <person name="Souciet J.-L."/>
            <person name="Wincker P."/>
            <person name="Scholz U."/>
            <person name="Neuveglise N."/>
        </authorList>
    </citation>
    <scope>NUCLEOTIDE SEQUENCE</scope>
    <source>
        <strain evidence="11">LS3</strain>
    </source>
</reference>
<comment type="function">
    <text evidence="8">Functions as a zinc transporter.</text>
</comment>
<feature type="region of interest" description="Disordered" evidence="9">
    <location>
        <begin position="472"/>
        <end position="507"/>
    </location>
</feature>
<feature type="transmembrane region" description="Helical" evidence="8">
    <location>
        <begin position="343"/>
        <end position="362"/>
    </location>
</feature>
<name>A0A060TBS1_BLAAD</name>
<feature type="compositionally biased region" description="Basic residues" evidence="9">
    <location>
        <begin position="476"/>
        <end position="488"/>
    </location>
</feature>
<gene>
    <name evidence="11" type="ORF">GNLVRS02_ARAD1B10802g</name>
</gene>
<evidence type="ECO:0000256" key="2">
    <source>
        <dbReference type="ARBA" id="ARBA00008873"/>
    </source>
</evidence>
<dbReference type="EMBL" id="HG937692">
    <property type="protein sequence ID" value="CDP36342.1"/>
    <property type="molecule type" value="Genomic_DNA"/>
</dbReference>
<evidence type="ECO:0000313" key="11">
    <source>
        <dbReference type="EMBL" id="CDP36342.1"/>
    </source>
</evidence>
<feature type="transmembrane region" description="Helical" evidence="8">
    <location>
        <begin position="177"/>
        <end position="193"/>
    </location>
</feature>
<dbReference type="NCBIfam" id="TIGR01297">
    <property type="entry name" value="CDF"/>
    <property type="match status" value="1"/>
</dbReference>
<accession>A0A060TBS1</accession>
<comment type="caution">
    <text evidence="8">Lacks conserved residue(s) required for the propagation of feature annotation.</text>
</comment>
<dbReference type="FunFam" id="1.20.1510.10:FF:000014">
    <property type="entry name" value="Cation efflux protein/ zinc transporter"/>
    <property type="match status" value="1"/>
</dbReference>
<reference evidence="11" key="1">
    <citation type="submission" date="2014-02" db="EMBL/GenBank/DDBJ databases">
        <authorList>
            <person name="Genoscope - CEA"/>
        </authorList>
    </citation>
    <scope>NUCLEOTIDE SEQUENCE</scope>
    <source>
        <strain evidence="11">LS3</strain>
    </source>
</reference>
<keyword evidence="7 8" id="KW-0472">Membrane</keyword>
<evidence type="ECO:0000256" key="6">
    <source>
        <dbReference type="ARBA" id="ARBA00023065"/>
    </source>
</evidence>
<evidence type="ECO:0000256" key="8">
    <source>
        <dbReference type="RuleBase" id="RU369017"/>
    </source>
</evidence>
<dbReference type="GO" id="GO:0005789">
    <property type="term" value="C:endoplasmic reticulum membrane"/>
    <property type="evidence" value="ECO:0007669"/>
    <property type="project" value="UniProtKB-SubCell"/>
</dbReference>
<feature type="transmembrane region" description="Helical" evidence="8">
    <location>
        <begin position="550"/>
        <end position="568"/>
    </location>
</feature>
<feature type="transmembrane region" description="Helical" evidence="8">
    <location>
        <begin position="199"/>
        <end position="217"/>
    </location>
</feature>
<feature type="domain" description="Cation efflux protein transmembrane" evidence="10">
    <location>
        <begin position="343"/>
        <end position="575"/>
    </location>
</feature>
<feature type="transmembrane region" description="Helical" evidence="8">
    <location>
        <begin position="224"/>
        <end position="244"/>
    </location>
</feature>
<proteinExistence type="inferred from homology"/>
<organism evidence="11">
    <name type="scientific">Blastobotrys adeninivorans</name>
    <name type="common">Yeast</name>
    <name type="synonym">Arxula adeninivorans</name>
    <dbReference type="NCBI Taxonomy" id="409370"/>
    <lineage>
        <taxon>Eukaryota</taxon>
        <taxon>Fungi</taxon>
        <taxon>Dikarya</taxon>
        <taxon>Ascomycota</taxon>
        <taxon>Saccharomycotina</taxon>
        <taxon>Dipodascomycetes</taxon>
        <taxon>Dipodascales</taxon>
        <taxon>Trichomonascaceae</taxon>
        <taxon>Blastobotrys</taxon>
    </lineage>
</organism>
<keyword evidence="8" id="KW-0256">Endoplasmic reticulum</keyword>
<dbReference type="InterPro" id="IPR045316">
    <property type="entry name" value="Msc2-like"/>
</dbReference>
<keyword evidence="4 8" id="KW-0812">Transmembrane</keyword>
<dbReference type="PANTHER" id="PTHR45755">
    <property type="match status" value="1"/>
</dbReference>
<feature type="transmembrane region" description="Helical" evidence="8">
    <location>
        <begin position="518"/>
        <end position="538"/>
    </location>
</feature>
<feature type="transmembrane region" description="Helical" evidence="8">
    <location>
        <begin position="444"/>
        <end position="465"/>
    </location>
</feature>